<dbReference type="GO" id="GO:0003676">
    <property type="term" value="F:nucleic acid binding"/>
    <property type="evidence" value="ECO:0007669"/>
    <property type="project" value="InterPro"/>
</dbReference>
<gene>
    <name evidence="10" type="ORF">DFJ43DRAFT_1001214</name>
</gene>
<dbReference type="Gene3D" id="3.30.420.10">
    <property type="entry name" value="Ribonuclease H-like superfamily/Ribonuclease H"/>
    <property type="match status" value="1"/>
</dbReference>
<dbReference type="EC" id="3.1.26.4" evidence="3"/>
<evidence type="ECO:0000259" key="9">
    <source>
        <dbReference type="PROSITE" id="PS50879"/>
    </source>
</evidence>
<evidence type="ECO:0000256" key="4">
    <source>
        <dbReference type="ARBA" id="ARBA00022722"/>
    </source>
</evidence>
<protein>
    <recommendedName>
        <fullName evidence="3">ribonuclease H</fullName>
        <ecNumber evidence="3">3.1.26.4</ecNumber>
    </recommendedName>
</protein>
<dbReference type="GO" id="GO:0046872">
    <property type="term" value="F:metal ion binding"/>
    <property type="evidence" value="ECO:0007669"/>
    <property type="project" value="UniProtKB-KW"/>
</dbReference>
<name>A0AA38J6V1_9AGAR</name>
<dbReference type="Proteomes" id="UP001176059">
    <property type="component" value="Unassembled WGS sequence"/>
</dbReference>
<evidence type="ECO:0000256" key="6">
    <source>
        <dbReference type="ARBA" id="ARBA00022759"/>
    </source>
</evidence>
<comment type="caution">
    <text evidence="10">The sequence shown here is derived from an EMBL/GenBank/DDBJ whole genome shotgun (WGS) entry which is preliminary data.</text>
</comment>
<evidence type="ECO:0000313" key="11">
    <source>
        <dbReference type="Proteomes" id="UP001176059"/>
    </source>
</evidence>
<evidence type="ECO:0000256" key="2">
    <source>
        <dbReference type="ARBA" id="ARBA00005300"/>
    </source>
</evidence>
<evidence type="ECO:0000256" key="3">
    <source>
        <dbReference type="ARBA" id="ARBA00012180"/>
    </source>
</evidence>
<reference evidence="10" key="1">
    <citation type="submission" date="2022-08" db="EMBL/GenBank/DDBJ databases">
        <authorList>
            <consortium name="DOE Joint Genome Institute"/>
            <person name="Min B."/>
            <person name="Sierra-Patev S."/>
            <person name="Naranjo-Ortiz M."/>
            <person name="Looney B."/>
            <person name="Konkel Z."/>
            <person name="Slot J.C."/>
            <person name="Sakamoto Y."/>
            <person name="Steenwyk J.L."/>
            <person name="Rokas A."/>
            <person name="Carro J."/>
            <person name="Camarero S."/>
            <person name="Ferreira P."/>
            <person name="Molpeceres G."/>
            <person name="Ruiz-duenas F.J."/>
            <person name="Serrano A."/>
            <person name="Henrissat B."/>
            <person name="Drula E."/>
            <person name="Hughes K.W."/>
            <person name="Mata J.L."/>
            <person name="Ishikawa N.K."/>
            <person name="Vargas-Isla R."/>
            <person name="Ushijima S."/>
            <person name="Smith C.A."/>
            <person name="Ahrendt S."/>
            <person name="Andreopoulos W."/>
            <person name="He G."/>
            <person name="LaButti K."/>
            <person name="Lipzen A."/>
            <person name="Ng V."/>
            <person name="Riley R."/>
            <person name="Sandor L."/>
            <person name="Barry K."/>
            <person name="Martinez A.T."/>
            <person name="Xiao Y."/>
            <person name="Gibbons J.G."/>
            <person name="Terashima K."/>
            <person name="Hibbett D.S."/>
            <person name="Grigoriev I.V."/>
        </authorList>
    </citation>
    <scope>NUCLEOTIDE SEQUENCE</scope>
    <source>
        <strain evidence="10">ET3784</strain>
    </source>
</reference>
<evidence type="ECO:0000256" key="8">
    <source>
        <dbReference type="SAM" id="MobiDB-lite"/>
    </source>
</evidence>
<dbReference type="InterPro" id="IPR050092">
    <property type="entry name" value="RNase_H"/>
</dbReference>
<comment type="similarity">
    <text evidence="2">Belongs to the RNase H family.</text>
</comment>
<sequence length="461" mass="51920">MQGSLADAFRIFTQGSTCNTIPRTTWDPQPADTKVEGYTDGSCQHNGSDEARAGAGVYYKDGDALNKAIRIPEHLPQTNQTGEIISITTVAADVDPNQSLTIYSDSKTTIDGLTQNRQRWEDNGFVGVANAMELRVTIATLRKRNTPTTLKWVKGHLGLEGNDKANALAKLCSEKTEQDEVDLLIPPSLCLTGAKLNCMTQARAYKAIRQTKMSKNQYQRAMDRRSTKVNTGRAKSMVKEIVGTEPSSKMLWKSLRHKDFSRKFRYFIWMVAHEGYKIGDYWQNITNFEHRANCHPCGVTESMDHILSECQCPGQQQIWELTKEICAKKGLEWNEPSLGTILGAGLVKPNEQEGRRSDGDARFLRIITSESTHLIWKLRCERVVKGQDAPSPEEVARRWKKSVEARLELDRLMITTQFRRRSLSKGLVERTWENIISDEDNLPENWTGEAGVLVGIRSGQG</sequence>
<evidence type="ECO:0000256" key="7">
    <source>
        <dbReference type="ARBA" id="ARBA00022801"/>
    </source>
</evidence>
<dbReference type="SUPFAM" id="SSF53098">
    <property type="entry name" value="Ribonuclease H-like"/>
    <property type="match status" value="1"/>
</dbReference>
<dbReference type="GO" id="GO:0043137">
    <property type="term" value="P:DNA replication, removal of RNA primer"/>
    <property type="evidence" value="ECO:0007669"/>
    <property type="project" value="TreeGrafter"/>
</dbReference>
<reference evidence="10" key="2">
    <citation type="journal article" date="2023" name="Proc. Natl. Acad. Sci. U.S.A.">
        <title>A global phylogenomic analysis of the shiitake genus Lentinula.</title>
        <authorList>
            <person name="Sierra-Patev S."/>
            <person name="Min B."/>
            <person name="Naranjo-Ortiz M."/>
            <person name="Looney B."/>
            <person name="Konkel Z."/>
            <person name="Slot J.C."/>
            <person name="Sakamoto Y."/>
            <person name="Steenwyk J.L."/>
            <person name="Rokas A."/>
            <person name="Carro J."/>
            <person name="Camarero S."/>
            <person name="Ferreira P."/>
            <person name="Molpeceres G."/>
            <person name="Ruiz-Duenas F.J."/>
            <person name="Serrano A."/>
            <person name="Henrissat B."/>
            <person name="Drula E."/>
            <person name="Hughes K.W."/>
            <person name="Mata J.L."/>
            <person name="Ishikawa N.K."/>
            <person name="Vargas-Isla R."/>
            <person name="Ushijima S."/>
            <person name="Smith C.A."/>
            <person name="Donoghue J."/>
            <person name="Ahrendt S."/>
            <person name="Andreopoulos W."/>
            <person name="He G."/>
            <person name="LaButti K."/>
            <person name="Lipzen A."/>
            <person name="Ng V."/>
            <person name="Riley R."/>
            <person name="Sandor L."/>
            <person name="Barry K."/>
            <person name="Martinez A.T."/>
            <person name="Xiao Y."/>
            <person name="Gibbons J.G."/>
            <person name="Terashima K."/>
            <person name="Grigoriev I.V."/>
            <person name="Hibbett D."/>
        </authorList>
    </citation>
    <scope>NUCLEOTIDE SEQUENCE</scope>
    <source>
        <strain evidence="10">ET3784</strain>
    </source>
</reference>
<keyword evidence="6" id="KW-0255">Endonuclease</keyword>
<keyword evidence="4" id="KW-0540">Nuclease</keyword>
<feature type="domain" description="RNase H type-1" evidence="9">
    <location>
        <begin position="31"/>
        <end position="174"/>
    </location>
</feature>
<dbReference type="GO" id="GO:0004523">
    <property type="term" value="F:RNA-DNA hybrid ribonuclease activity"/>
    <property type="evidence" value="ECO:0007669"/>
    <property type="project" value="UniProtKB-EC"/>
</dbReference>
<dbReference type="CDD" id="cd09280">
    <property type="entry name" value="RNase_HI_eukaryote_like"/>
    <property type="match status" value="1"/>
</dbReference>
<dbReference type="InterPro" id="IPR002156">
    <property type="entry name" value="RNaseH_domain"/>
</dbReference>
<dbReference type="PANTHER" id="PTHR10642">
    <property type="entry name" value="RIBONUCLEASE H1"/>
    <property type="match status" value="1"/>
</dbReference>
<dbReference type="EMBL" id="JANVFO010000039">
    <property type="protein sequence ID" value="KAJ3728202.1"/>
    <property type="molecule type" value="Genomic_DNA"/>
</dbReference>
<accession>A0AA38J6V1</accession>
<organism evidence="10 11">
    <name type="scientific">Lentinula guzmanii</name>
    <dbReference type="NCBI Taxonomy" id="2804957"/>
    <lineage>
        <taxon>Eukaryota</taxon>
        <taxon>Fungi</taxon>
        <taxon>Dikarya</taxon>
        <taxon>Basidiomycota</taxon>
        <taxon>Agaricomycotina</taxon>
        <taxon>Agaricomycetes</taxon>
        <taxon>Agaricomycetidae</taxon>
        <taxon>Agaricales</taxon>
        <taxon>Marasmiineae</taxon>
        <taxon>Omphalotaceae</taxon>
        <taxon>Lentinula</taxon>
    </lineage>
</organism>
<evidence type="ECO:0000256" key="5">
    <source>
        <dbReference type="ARBA" id="ARBA00022723"/>
    </source>
</evidence>
<keyword evidence="7" id="KW-0378">Hydrolase</keyword>
<evidence type="ECO:0000313" key="10">
    <source>
        <dbReference type="EMBL" id="KAJ3728202.1"/>
    </source>
</evidence>
<dbReference type="Pfam" id="PF00075">
    <property type="entry name" value="RNase_H"/>
    <property type="match status" value="1"/>
</dbReference>
<proteinExistence type="inferred from homology"/>
<dbReference type="PANTHER" id="PTHR10642:SF26">
    <property type="entry name" value="RIBONUCLEASE H1"/>
    <property type="match status" value="1"/>
</dbReference>
<comment type="catalytic activity">
    <reaction evidence="1">
        <text>Endonucleolytic cleavage to 5'-phosphomonoester.</text>
        <dbReference type="EC" id="3.1.26.4"/>
    </reaction>
</comment>
<dbReference type="AlphaFoldDB" id="A0AA38J6V1"/>
<dbReference type="InterPro" id="IPR012337">
    <property type="entry name" value="RNaseH-like_sf"/>
</dbReference>
<dbReference type="PROSITE" id="PS50879">
    <property type="entry name" value="RNASE_H_1"/>
    <property type="match status" value="1"/>
</dbReference>
<evidence type="ECO:0000256" key="1">
    <source>
        <dbReference type="ARBA" id="ARBA00000077"/>
    </source>
</evidence>
<keyword evidence="11" id="KW-1185">Reference proteome</keyword>
<keyword evidence="5" id="KW-0479">Metal-binding</keyword>
<feature type="region of interest" description="Disordered" evidence="8">
    <location>
        <begin position="216"/>
        <end position="235"/>
    </location>
</feature>
<dbReference type="InterPro" id="IPR036397">
    <property type="entry name" value="RNaseH_sf"/>
</dbReference>